<feature type="compositionally biased region" description="Polar residues" evidence="1">
    <location>
        <begin position="58"/>
        <end position="70"/>
    </location>
</feature>
<protein>
    <submittedName>
        <fullName evidence="2">Uncharacterized protein</fullName>
    </submittedName>
</protein>
<organism evidence="2 3">
    <name type="scientific">Cymbomonas tetramitiformis</name>
    <dbReference type="NCBI Taxonomy" id="36881"/>
    <lineage>
        <taxon>Eukaryota</taxon>
        <taxon>Viridiplantae</taxon>
        <taxon>Chlorophyta</taxon>
        <taxon>Pyramimonadophyceae</taxon>
        <taxon>Pyramimonadales</taxon>
        <taxon>Pyramimonadaceae</taxon>
        <taxon>Cymbomonas</taxon>
    </lineage>
</organism>
<feature type="compositionally biased region" description="Low complexity" evidence="1">
    <location>
        <begin position="38"/>
        <end position="50"/>
    </location>
</feature>
<evidence type="ECO:0000313" key="2">
    <source>
        <dbReference type="EMBL" id="KAK3242488.1"/>
    </source>
</evidence>
<dbReference type="Proteomes" id="UP001190700">
    <property type="component" value="Unassembled WGS sequence"/>
</dbReference>
<sequence>MSSLDVQMPHAKSGNWFRSGETTGASGDTRSQMRRIVSTSSLRSKPTSSSVEAPTAFDFSNNPDILQTTPVEEGREDEYVDKLAYAFKYDSDLLAYLKSNGLKMPEAAKLRDLEHDHEFYHVTANELKFCILPHPLRGNPLSVYHECARSHPADGRYAHQRLRYDEVEGVPDAEGMRYWTQLRTNVRL</sequence>
<gene>
    <name evidence="2" type="ORF">CYMTET_47832</name>
</gene>
<proteinExistence type="predicted"/>
<evidence type="ECO:0000313" key="3">
    <source>
        <dbReference type="Proteomes" id="UP001190700"/>
    </source>
</evidence>
<comment type="caution">
    <text evidence="2">The sequence shown here is derived from an EMBL/GenBank/DDBJ whole genome shotgun (WGS) entry which is preliminary data.</text>
</comment>
<feature type="region of interest" description="Disordered" evidence="1">
    <location>
        <begin position="1"/>
        <end position="73"/>
    </location>
</feature>
<feature type="compositionally biased region" description="Polar residues" evidence="1">
    <location>
        <begin position="20"/>
        <end position="30"/>
    </location>
</feature>
<dbReference type="EMBL" id="LGRX02033160">
    <property type="protein sequence ID" value="KAK3242488.1"/>
    <property type="molecule type" value="Genomic_DNA"/>
</dbReference>
<reference evidence="2 3" key="1">
    <citation type="journal article" date="2015" name="Genome Biol. Evol.">
        <title>Comparative Genomics of a Bacterivorous Green Alga Reveals Evolutionary Causalities and Consequences of Phago-Mixotrophic Mode of Nutrition.</title>
        <authorList>
            <person name="Burns J.A."/>
            <person name="Paasch A."/>
            <person name="Narechania A."/>
            <person name="Kim E."/>
        </authorList>
    </citation>
    <scope>NUCLEOTIDE SEQUENCE [LARGE SCALE GENOMIC DNA]</scope>
    <source>
        <strain evidence="2 3">PLY_AMNH</strain>
    </source>
</reference>
<dbReference type="AlphaFoldDB" id="A0AAE0BTE9"/>
<evidence type="ECO:0000256" key="1">
    <source>
        <dbReference type="SAM" id="MobiDB-lite"/>
    </source>
</evidence>
<name>A0AAE0BTE9_9CHLO</name>
<accession>A0AAE0BTE9</accession>
<keyword evidence="3" id="KW-1185">Reference proteome</keyword>